<evidence type="ECO:0000313" key="8">
    <source>
        <dbReference type="Proteomes" id="UP000614216"/>
    </source>
</evidence>
<feature type="transmembrane region" description="Helical" evidence="6">
    <location>
        <begin position="15"/>
        <end position="44"/>
    </location>
</feature>
<sequence length="290" mass="32777">MLLDSFKLLRANQPLLLAASTAFFTLFSLAPIIIIILNVLSLYFQKEEISDQLYNQIEAQFDNNTAEQIHNIVNNFRKQASSTWITIGGSIFLAFVSTTLFHVIRQAFNHIWNIRLKSKQNFAYTLKHRTQALLIIFVGGLLFVGSLFADTTVAVLKDYLDEIIPSVDAPLIRSISIVLSLIVVTLWFAILLKYLPDAQLKGKDAMIGGLFTAVLFNIGKYILGRFLITENFNDIFGTSASIMLLLLFIFYSSLIMYYGAAFTKVYIQTMSRNIIPKKNAELYTVSVARE</sequence>
<keyword evidence="4 6" id="KW-1133">Transmembrane helix</keyword>
<proteinExistence type="predicted"/>
<gene>
    <name evidence="7" type="ORF">JMN32_04705</name>
</gene>
<evidence type="ECO:0000256" key="2">
    <source>
        <dbReference type="ARBA" id="ARBA00022475"/>
    </source>
</evidence>
<dbReference type="PANTHER" id="PTHR30213:SF1">
    <property type="entry name" value="INNER MEMBRANE PROTEIN YHJD"/>
    <property type="match status" value="1"/>
</dbReference>
<evidence type="ECO:0000313" key="7">
    <source>
        <dbReference type="EMBL" id="MBL6445596.1"/>
    </source>
</evidence>
<evidence type="ECO:0000256" key="4">
    <source>
        <dbReference type="ARBA" id="ARBA00022989"/>
    </source>
</evidence>
<organism evidence="7 8">
    <name type="scientific">Fulvivirga marina</name>
    <dbReference type="NCBI Taxonomy" id="2494733"/>
    <lineage>
        <taxon>Bacteria</taxon>
        <taxon>Pseudomonadati</taxon>
        <taxon>Bacteroidota</taxon>
        <taxon>Cytophagia</taxon>
        <taxon>Cytophagales</taxon>
        <taxon>Fulvivirgaceae</taxon>
        <taxon>Fulvivirga</taxon>
    </lineage>
</organism>
<dbReference type="Pfam" id="PF03631">
    <property type="entry name" value="Virul_fac_BrkB"/>
    <property type="match status" value="1"/>
</dbReference>
<dbReference type="AlphaFoldDB" id="A0A937FWG3"/>
<feature type="transmembrane region" description="Helical" evidence="6">
    <location>
        <begin position="207"/>
        <end position="228"/>
    </location>
</feature>
<evidence type="ECO:0000256" key="5">
    <source>
        <dbReference type="ARBA" id="ARBA00023136"/>
    </source>
</evidence>
<feature type="transmembrane region" description="Helical" evidence="6">
    <location>
        <begin position="84"/>
        <end position="104"/>
    </location>
</feature>
<accession>A0A937FWG3</accession>
<dbReference type="RefSeq" id="WP_202855137.1">
    <property type="nucleotide sequence ID" value="NZ_JAEUGD010000016.1"/>
</dbReference>
<reference evidence="7" key="1">
    <citation type="submission" date="2021-01" db="EMBL/GenBank/DDBJ databases">
        <title>Fulvivirga kasyanovii gen. nov., sp nov., a novel member of the phylum Bacteroidetes isolated from seawater in a mussel farm.</title>
        <authorList>
            <person name="Zhao L.-H."/>
            <person name="Wang Z.-J."/>
        </authorList>
    </citation>
    <scope>NUCLEOTIDE SEQUENCE</scope>
    <source>
        <strain evidence="7">29W222</strain>
    </source>
</reference>
<dbReference type="PANTHER" id="PTHR30213">
    <property type="entry name" value="INNER MEMBRANE PROTEIN YHJD"/>
    <property type="match status" value="1"/>
</dbReference>
<comment type="caution">
    <text evidence="7">The sequence shown here is derived from an EMBL/GenBank/DDBJ whole genome shotgun (WGS) entry which is preliminary data.</text>
</comment>
<keyword evidence="2" id="KW-1003">Cell membrane</keyword>
<keyword evidence="3 6" id="KW-0812">Transmembrane</keyword>
<evidence type="ECO:0000256" key="1">
    <source>
        <dbReference type="ARBA" id="ARBA00004651"/>
    </source>
</evidence>
<feature type="transmembrane region" description="Helical" evidence="6">
    <location>
        <begin position="175"/>
        <end position="195"/>
    </location>
</feature>
<keyword evidence="5 6" id="KW-0472">Membrane</keyword>
<dbReference type="InterPro" id="IPR017039">
    <property type="entry name" value="Virul_fac_BrkB"/>
</dbReference>
<dbReference type="GO" id="GO:0005886">
    <property type="term" value="C:plasma membrane"/>
    <property type="evidence" value="ECO:0007669"/>
    <property type="project" value="UniProtKB-SubCell"/>
</dbReference>
<dbReference type="PIRSF" id="PIRSF035875">
    <property type="entry name" value="RNase_BN"/>
    <property type="match status" value="1"/>
</dbReference>
<dbReference type="EMBL" id="JAEUGD010000016">
    <property type="protein sequence ID" value="MBL6445596.1"/>
    <property type="molecule type" value="Genomic_DNA"/>
</dbReference>
<comment type="subcellular location">
    <subcellularLocation>
        <location evidence="1">Cell membrane</location>
        <topology evidence="1">Multi-pass membrane protein</topology>
    </subcellularLocation>
</comment>
<evidence type="ECO:0000256" key="6">
    <source>
        <dbReference type="SAM" id="Phobius"/>
    </source>
</evidence>
<name>A0A937FWG3_9BACT</name>
<feature type="transmembrane region" description="Helical" evidence="6">
    <location>
        <begin position="132"/>
        <end position="155"/>
    </location>
</feature>
<dbReference type="NCBIfam" id="TIGR00765">
    <property type="entry name" value="yihY_not_rbn"/>
    <property type="match status" value="1"/>
</dbReference>
<protein>
    <submittedName>
        <fullName evidence="7">YihY/virulence factor BrkB family protein</fullName>
    </submittedName>
</protein>
<feature type="transmembrane region" description="Helical" evidence="6">
    <location>
        <begin position="240"/>
        <end position="262"/>
    </location>
</feature>
<keyword evidence="8" id="KW-1185">Reference proteome</keyword>
<evidence type="ECO:0000256" key="3">
    <source>
        <dbReference type="ARBA" id="ARBA00022692"/>
    </source>
</evidence>
<dbReference type="Proteomes" id="UP000614216">
    <property type="component" value="Unassembled WGS sequence"/>
</dbReference>